<evidence type="ECO:0000256" key="1">
    <source>
        <dbReference type="ARBA" id="ARBA00008791"/>
    </source>
</evidence>
<dbReference type="PRINTS" id="PR01438">
    <property type="entry name" value="UNVRSLSTRESS"/>
</dbReference>
<dbReference type="AlphaFoldDB" id="A0A2M7TBA6"/>
<dbReference type="EMBL" id="PFNG01000018">
    <property type="protein sequence ID" value="PIZ42339.1"/>
    <property type="molecule type" value="Genomic_DNA"/>
</dbReference>
<feature type="domain" description="UspA" evidence="2">
    <location>
        <begin position="25"/>
        <end position="142"/>
    </location>
</feature>
<comment type="similarity">
    <text evidence="1">Belongs to the universal stress protein A family.</text>
</comment>
<gene>
    <name evidence="3" type="ORF">COY37_00600</name>
</gene>
<reference evidence="4" key="1">
    <citation type="submission" date="2017-09" db="EMBL/GenBank/DDBJ databases">
        <title>Depth-based differentiation of microbial function through sediment-hosted aquifers and enrichment of novel symbionts in the deep terrestrial subsurface.</title>
        <authorList>
            <person name="Probst A.J."/>
            <person name="Ladd B."/>
            <person name="Jarett J.K."/>
            <person name="Geller-Mcgrath D.E."/>
            <person name="Sieber C.M.K."/>
            <person name="Emerson J.B."/>
            <person name="Anantharaman K."/>
            <person name="Thomas B.C."/>
            <person name="Malmstrom R."/>
            <person name="Stieglmeier M."/>
            <person name="Klingl A."/>
            <person name="Woyke T."/>
            <person name="Ryan C.M."/>
            <person name="Banfield J.F."/>
        </authorList>
    </citation>
    <scope>NUCLEOTIDE SEQUENCE [LARGE SCALE GENOMIC DNA]</scope>
</reference>
<accession>A0A2M7TBA6</accession>
<evidence type="ECO:0000313" key="4">
    <source>
        <dbReference type="Proteomes" id="UP000230956"/>
    </source>
</evidence>
<name>A0A2M7TBA6_9ACTN</name>
<dbReference type="CDD" id="cd00293">
    <property type="entry name" value="USP-like"/>
    <property type="match status" value="1"/>
</dbReference>
<dbReference type="Proteomes" id="UP000230956">
    <property type="component" value="Unassembled WGS sequence"/>
</dbReference>
<dbReference type="SUPFAM" id="SSF52402">
    <property type="entry name" value="Adenine nucleotide alpha hydrolases-like"/>
    <property type="match status" value="2"/>
</dbReference>
<dbReference type="PANTHER" id="PTHR46268:SF6">
    <property type="entry name" value="UNIVERSAL STRESS PROTEIN UP12"/>
    <property type="match status" value="1"/>
</dbReference>
<dbReference type="PANTHER" id="PTHR46268">
    <property type="entry name" value="STRESS RESPONSE PROTEIN NHAX"/>
    <property type="match status" value="1"/>
</dbReference>
<dbReference type="Pfam" id="PF00582">
    <property type="entry name" value="Usp"/>
    <property type="match status" value="1"/>
</dbReference>
<sequence length="262" mass="29617">MGWHYLARYRWEGARRCSMRNRPAVILPLDGSEISVKALGAAEAMTNIMGAVLYIVHVTDELLSEKDLVKKLKIGQIEVRDFSLHQIRGADVVDEILRFAACVDTQMIVMSSHGWTFNKEHLLGSTAMGIVQRAINPVLVIRPDIAHLPDPQWKPEKMLVPQDGSPTAAAVMIQVYNLAKRVHAEVDVLNIGVVGERPSREPGTITPPRYVDYPRYDWPAWAQEFVERFYAQRPPEVTLRLYEREGEPAMLCSNSLRKTAMS</sequence>
<proteinExistence type="inferred from homology"/>
<dbReference type="InterPro" id="IPR006016">
    <property type="entry name" value="UspA"/>
</dbReference>
<organism evidence="3 4">
    <name type="scientific">Candidatus Aquicultor secundus</name>
    <dbReference type="NCBI Taxonomy" id="1973895"/>
    <lineage>
        <taxon>Bacteria</taxon>
        <taxon>Bacillati</taxon>
        <taxon>Actinomycetota</taxon>
        <taxon>Candidatus Aquicultoria</taxon>
        <taxon>Candidatus Aquicultorales</taxon>
        <taxon>Candidatus Aquicultoraceae</taxon>
        <taxon>Candidatus Aquicultor</taxon>
    </lineage>
</organism>
<comment type="caution">
    <text evidence="3">The sequence shown here is derived from an EMBL/GenBank/DDBJ whole genome shotgun (WGS) entry which is preliminary data.</text>
</comment>
<evidence type="ECO:0000259" key="2">
    <source>
        <dbReference type="Pfam" id="PF00582"/>
    </source>
</evidence>
<dbReference type="InterPro" id="IPR006015">
    <property type="entry name" value="Universal_stress_UspA"/>
</dbReference>
<evidence type="ECO:0000313" key="3">
    <source>
        <dbReference type="EMBL" id="PIZ42339.1"/>
    </source>
</evidence>
<protein>
    <recommendedName>
        <fullName evidence="2">UspA domain-containing protein</fullName>
    </recommendedName>
</protein>
<dbReference type="Gene3D" id="3.40.50.12370">
    <property type="match status" value="1"/>
</dbReference>